<dbReference type="InterPro" id="IPR001347">
    <property type="entry name" value="SIS_dom"/>
</dbReference>
<dbReference type="RefSeq" id="WP_106212443.1">
    <property type="nucleotide sequence ID" value="NZ_PVTL01000005.1"/>
</dbReference>
<dbReference type="Pfam" id="PF01380">
    <property type="entry name" value="SIS"/>
    <property type="match status" value="1"/>
</dbReference>
<evidence type="ECO:0000313" key="4">
    <source>
        <dbReference type="EMBL" id="PRY67897.1"/>
    </source>
</evidence>
<dbReference type="Proteomes" id="UP000237983">
    <property type="component" value="Unassembled WGS sequence"/>
</dbReference>
<evidence type="ECO:0000256" key="2">
    <source>
        <dbReference type="SAM" id="MobiDB-lite"/>
    </source>
</evidence>
<feature type="domain" description="SIS" evidence="3">
    <location>
        <begin position="62"/>
        <end position="204"/>
    </location>
</feature>
<dbReference type="GO" id="GO:0016853">
    <property type="term" value="F:isomerase activity"/>
    <property type="evidence" value="ECO:0007669"/>
    <property type="project" value="UniProtKB-KW"/>
</dbReference>
<keyword evidence="5" id="KW-1185">Reference proteome</keyword>
<dbReference type="OrthoDB" id="9797832at2"/>
<dbReference type="PANTHER" id="PTHR43443:SF1">
    <property type="entry name" value="3-HEXULOSE-6-PHOSPHATE ISOMERASE"/>
    <property type="match status" value="1"/>
</dbReference>
<dbReference type="AlphaFoldDB" id="A0A2T0VCI7"/>
<dbReference type="NCBIfam" id="TIGR03127">
    <property type="entry name" value="RuMP_HxlB"/>
    <property type="match status" value="1"/>
</dbReference>
<feature type="region of interest" description="Disordered" evidence="2">
    <location>
        <begin position="1"/>
        <end position="26"/>
    </location>
</feature>
<accession>A0A2T0VCI7</accession>
<comment type="similarity">
    <text evidence="1">Belongs to the SIS family. PHI subfamily.</text>
</comment>
<proteinExistence type="inferred from homology"/>
<dbReference type="SUPFAM" id="SSF53697">
    <property type="entry name" value="SIS domain"/>
    <property type="match status" value="1"/>
</dbReference>
<dbReference type="EMBL" id="PVTL01000005">
    <property type="protein sequence ID" value="PRY67897.1"/>
    <property type="molecule type" value="Genomic_DNA"/>
</dbReference>
<protein>
    <submittedName>
        <fullName evidence="4">6-phospho-3-hexuloisomerase</fullName>
    </submittedName>
</protein>
<evidence type="ECO:0000259" key="3">
    <source>
        <dbReference type="PROSITE" id="PS51464"/>
    </source>
</evidence>
<evidence type="ECO:0000313" key="5">
    <source>
        <dbReference type="Proteomes" id="UP000237983"/>
    </source>
</evidence>
<dbReference type="PANTHER" id="PTHR43443">
    <property type="entry name" value="3-HEXULOSE-6-PHOSPHATE ISOMERASE"/>
    <property type="match status" value="1"/>
</dbReference>
<reference evidence="4 5" key="1">
    <citation type="submission" date="2018-03" db="EMBL/GenBank/DDBJ databases">
        <title>Genomic Encyclopedia of Type Strains, Phase III (KMG-III): the genomes of soil and plant-associated and newly described type strains.</title>
        <authorList>
            <person name="Whitman W."/>
        </authorList>
    </citation>
    <scope>NUCLEOTIDE SEQUENCE [LARGE SCALE GENOMIC DNA]</scope>
    <source>
        <strain evidence="4 5">CGMCC 1.12484</strain>
    </source>
</reference>
<dbReference type="GO" id="GO:0097367">
    <property type="term" value="F:carbohydrate derivative binding"/>
    <property type="evidence" value="ECO:0007669"/>
    <property type="project" value="InterPro"/>
</dbReference>
<dbReference type="GO" id="GO:1901135">
    <property type="term" value="P:carbohydrate derivative metabolic process"/>
    <property type="evidence" value="ECO:0007669"/>
    <property type="project" value="InterPro"/>
</dbReference>
<evidence type="ECO:0000256" key="1">
    <source>
        <dbReference type="ARBA" id="ARBA00009235"/>
    </source>
</evidence>
<dbReference type="PROSITE" id="PS51464">
    <property type="entry name" value="SIS"/>
    <property type="match status" value="1"/>
</dbReference>
<sequence length="217" mass="21606">MPSAPRAANPSAANPSAANPSAAAPSAATPSVADSLRIFSGETARIVESFTGADAAAALDAAAQHIGSAPRVFLLGAGRSGLALQMTAMRLMHLGLTVHVVGEVTTPAIARGDVLVAASGSGATAGILRSAQTAVDVGATIVCLTTDPQSALAELAAVTVVVPAAQKQDHGGTLSVQYAGGLFEQAVVLIGDAIFHSLWKASGASADELWPRHANLE</sequence>
<dbReference type="Gene3D" id="3.40.50.10490">
    <property type="entry name" value="Glucose-6-phosphate isomerase like protein, domain 1"/>
    <property type="match status" value="1"/>
</dbReference>
<name>A0A2T0VCI7_9MICO</name>
<gene>
    <name evidence="4" type="ORF">B0I08_10558</name>
</gene>
<dbReference type="InterPro" id="IPR017552">
    <property type="entry name" value="PHI/rmpB"/>
</dbReference>
<dbReference type="InterPro" id="IPR046348">
    <property type="entry name" value="SIS_dom_sf"/>
</dbReference>
<keyword evidence="4" id="KW-0413">Isomerase</keyword>
<comment type="caution">
    <text evidence="4">The sequence shown here is derived from an EMBL/GenBank/DDBJ whole genome shotgun (WGS) entry which is preliminary data.</text>
</comment>
<organism evidence="4 5">
    <name type="scientific">Glaciihabitans tibetensis</name>
    <dbReference type="NCBI Taxonomy" id="1266600"/>
    <lineage>
        <taxon>Bacteria</taxon>
        <taxon>Bacillati</taxon>
        <taxon>Actinomycetota</taxon>
        <taxon>Actinomycetes</taxon>
        <taxon>Micrococcales</taxon>
        <taxon>Microbacteriaceae</taxon>
        <taxon>Glaciihabitans</taxon>
    </lineage>
</organism>